<organism evidence="3 4">
    <name type="scientific">Halomonas cupida</name>
    <dbReference type="NCBI Taxonomy" id="44933"/>
    <lineage>
        <taxon>Bacteria</taxon>
        <taxon>Pseudomonadati</taxon>
        <taxon>Pseudomonadota</taxon>
        <taxon>Gammaproteobacteria</taxon>
        <taxon>Oceanospirillales</taxon>
        <taxon>Halomonadaceae</taxon>
        <taxon>Halomonas</taxon>
    </lineage>
</organism>
<dbReference type="Gene3D" id="3.10.450.50">
    <property type="match status" value="1"/>
</dbReference>
<dbReference type="Proteomes" id="UP000184123">
    <property type="component" value="Unassembled WGS sequence"/>
</dbReference>
<dbReference type="RefSeq" id="WP_073434943.1">
    <property type="nucleotide sequence ID" value="NZ_BJXU01000040.1"/>
</dbReference>
<evidence type="ECO:0000313" key="5">
    <source>
        <dbReference type="Proteomes" id="UP000321726"/>
    </source>
</evidence>
<keyword evidence="5" id="KW-1185">Reference proteome</keyword>
<dbReference type="EMBL" id="FRCA01000004">
    <property type="protein sequence ID" value="SHL98289.1"/>
    <property type="molecule type" value="Genomic_DNA"/>
</dbReference>
<sequence length="129" mass="14235">MSTDEEEIRQLVESWIQATREGDIDSVLSLMTDDAVFLASGQSPMGKEDFATMARAQSGSEAARIDGRSRIQEIKVLGDWAWMWTELTVTVMPSSAESIVRSGHTLSVLTREGGKWRLARDANMLSVVS</sequence>
<dbReference type="InterPro" id="IPR011944">
    <property type="entry name" value="Steroid_delta5-4_isomerase"/>
</dbReference>
<evidence type="ECO:0000313" key="4">
    <source>
        <dbReference type="Proteomes" id="UP000184123"/>
    </source>
</evidence>
<dbReference type="SUPFAM" id="SSF54427">
    <property type="entry name" value="NTF2-like"/>
    <property type="match status" value="1"/>
</dbReference>
<dbReference type="NCBIfam" id="TIGR02246">
    <property type="entry name" value="SgcJ/EcaC family oxidoreductase"/>
    <property type="match status" value="1"/>
</dbReference>
<proteinExistence type="predicted"/>
<reference evidence="2 5" key="2">
    <citation type="submission" date="2019-07" db="EMBL/GenBank/DDBJ databases">
        <title>Whole genome shotgun sequence of Halomonas cupida NBRC 102219.</title>
        <authorList>
            <person name="Hosoyama A."/>
            <person name="Uohara A."/>
            <person name="Ohji S."/>
            <person name="Ichikawa N."/>
        </authorList>
    </citation>
    <scope>NUCLEOTIDE SEQUENCE [LARGE SCALE GENOMIC DNA]</scope>
    <source>
        <strain evidence="2 5">NBRC 102219</strain>
    </source>
</reference>
<evidence type="ECO:0000313" key="3">
    <source>
        <dbReference type="EMBL" id="SHL98289.1"/>
    </source>
</evidence>
<name>A0A1M7F3N1_9GAMM</name>
<dbReference type="InterPro" id="IPR032710">
    <property type="entry name" value="NTF2-like_dom_sf"/>
</dbReference>
<protein>
    <recommendedName>
        <fullName evidence="1">DUF4440 domain-containing protein</fullName>
    </recommendedName>
</protein>
<feature type="domain" description="DUF4440" evidence="1">
    <location>
        <begin position="8"/>
        <end position="118"/>
    </location>
</feature>
<evidence type="ECO:0000313" key="2">
    <source>
        <dbReference type="EMBL" id="GEN23375.1"/>
    </source>
</evidence>
<dbReference type="EMBL" id="BJXU01000040">
    <property type="protein sequence ID" value="GEN23375.1"/>
    <property type="molecule type" value="Genomic_DNA"/>
</dbReference>
<dbReference type="OrthoDB" id="213636at2"/>
<reference evidence="3 4" key="1">
    <citation type="submission" date="2016-11" db="EMBL/GenBank/DDBJ databases">
        <authorList>
            <person name="Jaros S."/>
            <person name="Januszkiewicz K."/>
            <person name="Wedrychowicz H."/>
        </authorList>
    </citation>
    <scope>NUCLEOTIDE SEQUENCE [LARGE SCALE GENOMIC DNA]</scope>
    <source>
        <strain evidence="3 4">DSM 4740</strain>
    </source>
</reference>
<accession>A0A1M7F3N1</accession>
<dbReference type="STRING" id="44933.SAMN05660971_01905"/>
<dbReference type="Pfam" id="PF14534">
    <property type="entry name" value="DUF4440"/>
    <property type="match status" value="1"/>
</dbReference>
<evidence type="ECO:0000259" key="1">
    <source>
        <dbReference type="Pfam" id="PF14534"/>
    </source>
</evidence>
<gene>
    <name evidence="2" type="ORF">HCU01_13240</name>
    <name evidence="3" type="ORF">SAMN05660971_01905</name>
</gene>
<dbReference type="Proteomes" id="UP000321726">
    <property type="component" value="Unassembled WGS sequence"/>
</dbReference>
<dbReference type="InterPro" id="IPR027843">
    <property type="entry name" value="DUF4440"/>
</dbReference>
<dbReference type="AlphaFoldDB" id="A0A1M7F3N1"/>